<evidence type="ECO:0000313" key="2">
    <source>
        <dbReference type="Proteomes" id="UP000017081"/>
    </source>
</evidence>
<name>U7V830_9FUSO</name>
<dbReference type="AlphaFoldDB" id="U7V830"/>
<dbReference type="RefSeq" id="WP_023051859.1">
    <property type="nucleotide sequence ID" value="NZ_CP173065.2"/>
</dbReference>
<accession>U7V830</accession>
<dbReference type="EMBL" id="AXZF01000111">
    <property type="protein sequence ID" value="ERT67641.1"/>
    <property type="molecule type" value="Genomic_DNA"/>
</dbReference>
<reference evidence="1 2" key="1">
    <citation type="submission" date="2013-08" db="EMBL/GenBank/DDBJ databases">
        <authorList>
            <person name="Weinstock G."/>
            <person name="Sodergren E."/>
            <person name="Wylie T."/>
            <person name="Fulton L."/>
            <person name="Fulton R."/>
            <person name="Fronick C."/>
            <person name="O'Laughlin M."/>
            <person name="Godfrey J."/>
            <person name="Miner T."/>
            <person name="Herter B."/>
            <person name="Appelbaum E."/>
            <person name="Cordes M."/>
            <person name="Lek S."/>
            <person name="Wollam A."/>
            <person name="Pepin K.H."/>
            <person name="Palsikar V.B."/>
            <person name="Mitreva M."/>
            <person name="Wilson R.K."/>
        </authorList>
    </citation>
    <scope>NUCLEOTIDE SEQUENCE [LARGE SCALE GENOMIC DNA]</scope>
    <source>
        <strain evidence="1 2">ATCC BAA-474</strain>
    </source>
</reference>
<comment type="caution">
    <text evidence="1">The sequence shown here is derived from an EMBL/GenBank/DDBJ whole genome shotgun (WGS) entry which is preliminary data.</text>
</comment>
<dbReference type="eggNOG" id="COG2834">
    <property type="taxonomic scope" value="Bacteria"/>
</dbReference>
<keyword evidence="2" id="KW-1185">Reference proteome</keyword>
<protein>
    <recommendedName>
        <fullName evidence="3">Outer membrane lipoprotein carrier protein LolA</fullName>
    </recommendedName>
</protein>
<dbReference type="HOGENOM" id="CLU_129766_0_0_0"/>
<gene>
    <name evidence="1" type="ORF">HMPREF0202_02327</name>
</gene>
<dbReference type="STRING" id="1319815.HMPREF0202_02327"/>
<evidence type="ECO:0000313" key="1">
    <source>
        <dbReference type="EMBL" id="ERT67641.1"/>
    </source>
</evidence>
<sequence length="184" mass="21737">MIKKIAMFLLIGTSIFASPNRISDIKDIYSTVKETVYLNGEKKVKEYKIEYISPDYLRKEVISPNVNKGEIFQYENEKSLVYIPLFDEVSENNGEDVSNFLSIIKDLKNKDQNDKNFKDNYYLQKVKELKYKDTYRIKIKEYKKVDGYLLPIKMEIFESESKVADLDLKDTKVNSDLKRKELKK</sequence>
<dbReference type="Proteomes" id="UP000017081">
    <property type="component" value="Unassembled WGS sequence"/>
</dbReference>
<proteinExistence type="predicted"/>
<evidence type="ECO:0008006" key="3">
    <source>
        <dbReference type="Google" id="ProtNLM"/>
    </source>
</evidence>
<organism evidence="1 2">
    <name type="scientific">Cetobacterium somerae ATCC BAA-474</name>
    <dbReference type="NCBI Taxonomy" id="1319815"/>
    <lineage>
        <taxon>Bacteria</taxon>
        <taxon>Fusobacteriati</taxon>
        <taxon>Fusobacteriota</taxon>
        <taxon>Fusobacteriia</taxon>
        <taxon>Fusobacteriales</taxon>
        <taxon>Fusobacteriaceae</taxon>
        <taxon>Cetobacterium</taxon>
    </lineage>
</organism>